<evidence type="ECO:0000256" key="1">
    <source>
        <dbReference type="SAM" id="MobiDB-lite"/>
    </source>
</evidence>
<evidence type="ECO:0000313" key="12">
    <source>
        <dbReference type="EMBL" id="ASN71181.1"/>
    </source>
</evidence>
<proteinExistence type="predicted"/>
<evidence type="ECO:0000313" key="3">
    <source>
        <dbReference type="EMBL" id="ASN69893.1"/>
    </source>
</evidence>
<dbReference type="EMBL" id="MF417898">
    <property type="protein sequence ID" value="ASN69893.1"/>
    <property type="molecule type" value="Genomic_DNA"/>
</dbReference>
<dbReference type="EMBL" id="MF417916">
    <property type="protein sequence ID" value="ASN70962.1"/>
    <property type="molecule type" value="Genomic_DNA"/>
</dbReference>
<dbReference type="EMBL" id="MF417920">
    <property type="protein sequence ID" value="ASN71181.1"/>
    <property type="molecule type" value="Genomic_DNA"/>
</dbReference>
<feature type="region of interest" description="Disordered" evidence="1">
    <location>
        <begin position="86"/>
        <end position="148"/>
    </location>
</feature>
<dbReference type="EMBL" id="MF417910">
    <property type="protein sequence ID" value="ASN70651.1"/>
    <property type="molecule type" value="Genomic_DNA"/>
</dbReference>
<evidence type="ECO:0000313" key="13">
    <source>
        <dbReference type="EMBL" id="ASN73018.1"/>
    </source>
</evidence>
<dbReference type="EMBL" id="MF417914">
    <property type="protein sequence ID" value="ASN70870.1"/>
    <property type="molecule type" value="Genomic_DNA"/>
</dbReference>
<protein>
    <submittedName>
        <fullName evidence="8">Uncharacterized protein</fullName>
    </submittedName>
</protein>
<reference evidence="8" key="1">
    <citation type="submission" date="2017-06" db="EMBL/GenBank/DDBJ databases">
        <title>Novel phages from South African skin metaviromes.</title>
        <authorList>
            <person name="van Zyl L.J."/>
            <person name="Abrahams Y."/>
            <person name="Stander E.A."/>
            <person name="Kirby B.M."/>
            <person name="Clavaud C."/>
            <person name="Farcet C."/>
            <person name="Breton L."/>
            <person name="Trindade M.I."/>
        </authorList>
    </citation>
    <scope>NUCLEOTIDE SEQUENCE</scope>
</reference>
<evidence type="ECO:0000313" key="8">
    <source>
        <dbReference type="EMBL" id="ASN70870.1"/>
    </source>
</evidence>
<evidence type="ECO:0000313" key="6">
    <source>
        <dbReference type="EMBL" id="ASN70775.1"/>
    </source>
</evidence>
<dbReference type="EMBL" id="MF417911">
    <property type="protein sequence ID" value="ASN70717.1"/>
    <property type="molecule type" value="Genomic_DNA"/>
</dbReference>
<dbReference type="EMBL" id="MF417912">
    <property type="protein sequence ID" value="ASN70775.1"/>
    <property type="molecule type" value="Genomic_DNA"/>
</dbReference>
<feature type="compositionally biased region" description="Polar residues" evidence="1">
    <location>
        <begin position="118"/>
        <end position="134"/>
    </location>
</feature>
<evidence type="ECO:0000313" key="11">
    <source>
        <dbReference type="EMBL" id="ASN71059.1"/>
    </source>
</evidence>
<dbReference type="EMBL" id="MF417994">
    <property type="protein sequence ID" value="ASN73018.1"/>
    <property type="molecule type" value="Genomic_DNA"/>
</dbReference>
<accession>A0A2H4J6K8</accession>
<gene>
    <name evidence="6" type="ORF">10AX4_39</name>
    <name evidence="12" type="ORF">10F8_37</name>
    <name evidence="4" type="ORF">2AX5_21</name>
    <name evidence="2" type="ORF">3S18_19</name>
    <name evidence="3" type="ORF">7AX6_23</name>
    <name evidence="11" type="ORF">7F17_17</name>
    <name evidence="10" type="ORF">7S13_21</name>
    <name evidence="9" type="ORF">8AX8_42</name>
    <name evidence="13" type="ORF">8F3_12</name>
    <name evidence="8" type="ORF">8S2_34</name>
    <name evidence="5" type="ORF">9AX3_34</name>
    <name evidence="7" type="ORF">9S2_26</name>
</gene>
<name>A0A2H4J6K8_9CAUD</name>
<sequence length="148" mass="15199">MPAPDLTPQTPGEPLATITPLAGAISDASTGNPNASELNTANAQASAQPLFAAKHNGGGRWIVIDDKAPLVDGKVVKIGDFVGASKEEAETEAERLNAGGDPLVLDPQRTSEPAPKAQASTGNHDATTLKQAVLTNDGWLCPEPKAKD</sequence>
<feature type="compositionally biased region" description="Basic and acidic residues" evidence="1">
    <location>
        <begin position="86"/>
        <end position="95"/>
    </location>
</feature>
<dbReference type="EMBL" id="MF417896">
    <property type="protein sequence ID" value="ASN69786.1"/>
    <property type="molecule type" value="Genomic_DNA"/>
</dbReference>
<evidence type="ECO:0000313" key="2">
    <source>
        <dbReference type="EMBL" id="ASN69786.1"/>
    </source>
</evidence>
<feature type="compositionally biased region" description="Polar residues" evidence="1">
    <location>
        <begin position="27"/>
        <end position="43"/>
    </location>
</feature>
<dbReference type="EMBL" id="MF417918">
    <property type="protein sequence ID" value="ASN71059.1"/>
    <property type="molecule type" value="Genomic_DNA"/>
</dbReference>
<dbReference type="EMBL" id="MF417913">
    <property type="protein sequence ID" value="ASN70812.1"/>
    <property type="molecule type" value="Genomic_DNA"/>
</dbReference>
<evidence type="ECO:0000313" key="5">
    <source>
        <dbReference type="EMBL" id="ASN70717.1"/>
    </source>
</evidence>
<feature type="region of interest" description="Disordered" evidence="1">
    <location>
        <begin position="24"/>
        <end position="43"/>
    </location>
</feature>
<organism evidence="8">
    <name type="scientific">uncultured Caudovirales phage</name>
    <dbReference type="NCBI Taxonomy" id="2100421"/>
    <lineage>
        <taxon>Viruses</taxon>
        <taxon>Duplodnaviria</taxon>
        <taxon>Heunggongvirae</taxon>
        <taxon>Uroviricota</taxon>
        <taxon>Caudoviricetes</taxon>
        <taxon>Peduoviridae</taxon>
        <taxon>Maltschvirus</taxon>
        <taxon>Maltschvirus maltsch</taxon>
    </lineage>
</organism>
<evidence type="ECO:0000313" key="10">
    <source>
        <dbReference type="EMBL" id="ASN70962.1"/>
    </source>
</evidence>
<dbReference type="EMBL" id="MF417915">
    <property type="protein sequence ID" value="ASN70930.1"/>
    <property type="molecule type" value="Genomic_DNA"/>
</dbReference>
<evidence type="ECO:0000313" key="7">
    <source>
        <dbReference type="EMBL" id="ASN70812.1"/>
    </source>
</evidence>
<evidence type="ECO:0000313" key="9">
    <source>
        <dbReference type="EMBL" id="ASN70930.1"/>
    </source>
</evidence>
<evidence type="ECO:0000313" key="4">
    <source>
        <dbReference type="EMBL" id="ASN70651.1"/>
    </source>
</evidence>